<evidence type="ECO:0000313" key="1">
    <source>
        <dbReference type="EMBL" id="CAB5024540.1"/>
    </source>
</evidence>
<dbReference type="EMBL" id="CAFBQU010000006">
    <property type="protein sequence ID" value="CAB5061759.1"/>
    <property type="molecule type" value="Genomic_DNA"/>
</dbReference>
<dbReference type="PROSITE" id="PS51257">
    <property type="entry name" value="PROKAR_LIPOPROTEIN"/>
    <property type="match status" value="1"/>
</dbReference>
<dbReference type="EMBL" id="CAFBPN010000058">
    <property type="protein sequence ID" value="CAB5024540.1"/>
    <property type="molecule type" value="Genomic_DNA"/>
</dbReference>
<dbReference type="AlphaFoldDB" id="A0A6J7U666"/>
<protein>
    <submittedName>
        <fullName evidence="2">Unannotated protein</fullName>
    </submittedName>
</protein>
<proteinExistence type="predicted"/>
<reference evidence="2" key="1">
    <citation type="submission" date="2020-05" db="EMBL/GenBank/DDBJ databases">
        <authorList>
            <person name="Chiriac C."/>
            <person name="Salcher M."/>
            <person name="Ghai R."/>
            <person name="Kavagutti S V."/>
        </authorList>
    </citation>
    <scope>NUCLEOTIDE SEQUENCE</scope>
</reference>
<sequence length="137" mass="14559">MKKRALLGLCAVAVLSSCATTYNSGANAPATTAPSASTTTTIPRGSTEELFAQMLQTGKELGNDVAQGDMSIARTKLADITAIWIGIQPQITQASQDLVDDTQRMINLFTTAVERKRPADADKAMRFLPSLISSLVN</sequence>
<organism evidence="2">
    <name type="scientific">freshwater metagenome</name>
    <dbReference type="NCBI Taxonomy" id="449393"/>
    <lineage>
        <taxon>unclassified sequences</taxon>
        <taxon>metagenomes</taxon>
        <taxon>ecological metagenomes</taxon>
    </lineage>
</organism>
<gene>
    <name evidence="1" type="ORF">UFOPK4098_01054</name>
    <name evidence="2" type="ORF">UFOPK4347_00414</name>
</gene>
<accession>A0A6J7U666</accession>
<name>A0A6J7U666_9ZZZZ</name>
<evidence type="ECO:0000313" key="2">
    <source>
        <dbReference type="EMBL" id="CAB5061759.1"/>
    </source>
</evidence>